<protein>
    <recommendedName>
        <fullName evidence="6 15">ATP phosphoribosyltransferase</fullName>
        <shortName evidence="15">ATP-PRT</shortName>
        <shortName evidence="15">ATP-PRTase</shortName>
        <ecNumber evidence="5 15">2.4.2.17</ecNumber>
    </recommendedName>
</protein>
<evidence type="ECO:0000256" key="7">
    <source>
        <dbReference type="ARBA" id="ARBA00022490"/>
    </source>
</evidence>
<organism evidence="17 18">
    <name type="scientific">Feifania hominis</name>
    <dbReference type="NCBI Taxonomy" id="2763660"/>
    <lineage>
        <taxon>Bacteria</taxon>
        <taxon>Bacillati</taxon>
        <taxon>Bacillota</taxon>
        <taxon>Clostridia</taxon>
        <taxon>Eubacteriales</taxon>
        <taxon>Feifaniaceae</taxon>
        <taxon>Feifania</taxon>
    </lineage>
</organism>
<dbReference type="NCBIfam" id="TIGR00070">
    <property type="entry name" value="hisG"/>
    <property type="match status" value="1"/>
</dbReference>
<feature type="domain" description="ATP phosphoribosyltransferase catalytic" evidence="16">
    <location>
        <begin position="53"/>
        <end position="204"/>
    </location>
</feature>
<proteinExistence type="inferred from homology"/>
<evidence type="ECO:0000256" key="14">
    <source>
        <dbReference type="ARBA" id="ARBA00024861"/>
    </source>
</evidence>
<comment type="subcellular location">
    <subcellularLocation>
        <location evidence="2 15">Cytoplasm</location>
    </subcellularLocation>
</comment>
<dbReference type="SUPFAM" id="SSF53850">
    <property type="entry name" value="Periplasmic binding protein-like II"/>
    <property type="match status" value="1"/>
</dbReference>
<evidence type="ECO:0000256" key="6">
    <source>
        <dbReference type="ARBA" id="ARBA00020998"/>
    </source>
</evidence>
<keyword evidence="8 15" id="KW-0028">Amino-acid biosynthesis</keyword>
<evidence type="ECO:0000256" key="3">
    <source>
        <dbReference type="ARBA" id="ARBA00004667"/>
    </source>
</evidence>
<evidence type="ECO:0000256" key="11">
    <source>
        <dbReference type="ARBA" id="ARBA00022741"/>
    </source>
</evidence>
<name>A0A926DE78_9FIRM</name>
<evidence type="ECO:0000313" key="18">
    <source>
        <dbReference type="Proteomes" id="UP000620366"/>
    </source>
</evidence>
<evidence type="ECO:0000256" key="9">
    <source>
        <dbReference type="ARBA" id="ARBA00022676"/>
    </source>
</evidence>
<dbReference type="AlphaFoldDB" id="A0A926DE78"/>
<dbReference type="InterPro" id="IPR001348">
    <property type="entry name" value="ATP_PRibTrfase_HisG"/>
</dbReference>
<evidence type="ECO:0000256" key="10">
    <source>
        <dbReference type="ARBA" id="ARBA00022679"/>
    </source>
</evidence>
<evidence type="ECO:0000256" key="15">
    <source>
        <dbReference type="HAMAP-Rule" id="MF_01018"/>
    </source>
</evidence>
<dbReference type="PANTHER" id="PTHR21403">
    <property type="entry name" value="ATP PHOSPHORIBOSYLTRANSFERASE ATP-PRTASE"/>
    <property type="match status" value="1"/>
</dbReference>
<comment type="function">
    <text evidence="14 15">Catalyzes the condensation of ATP and 5-phosphoribose 1-diphosphate to form N'-(5'-phosphoribosyl)-ATP (PR-ATP). Has a crucial role in the pathway because the rate of histidine biosynthesis seems to be controlled primarily by regulation of HisG enzymatic activity.</text>
</comment>
<comment type="pathway">
    <text evidence="3 15">Amino-acid biosynthesis; L-histidine biosynthesis; L-histidine from 5-phospho-alpha-D-ribose 1-diphosphate: step 1/9.</text>
</comment>
<dbReference type="GO" id="GO:0000105">
    <property type="term" value="P:L-histidine biosynthetic process"/>
    <property type="evidence" value="ECO:0007669"/>
    <property type="project" value="UniProtKB-UniRule"/>
</dbReference>
<dbReference type="InterPro" id="IPR013820">
    <property type="entry name" value="ATP_PRibTrfase_cat"/>
</dbReference>
<comment type="similarity">
    <text evidence="4 15">Belongs to the ATP phosphoribosyltransferase family. Short subfamily.</text>
</comment>
<dbReference type="Gene3D" id="3.40.190.10">
    <property type="entry name" value="Periplasmic binding protein-like II"/>
    <property type="match status" value="2"/>
</dbReference>
<keyword evidence="18" id="KW-1185">Reference proteome</keyword>
<dbReference type="Pfam" id="PF01634">
    <property type="entry name" value="HisG"/>
    <property type="match status" value="1"/>
</dbReference>
<dbReference type="CDD" id="cd13595">
    <property type="entry name" value="PBP2_HisGs"/>
    <property type="match status" value="1"/>
</dbReference>
<keyword evidence="7 15" id="KW-0963">Cytoplasm</keyword>
<dbReference type="HAMAP" id="MF_01018">
    <property type="entry name" value="HisG_Short"/>
    <property type="match status" value="1"/>
</dbReference>
<dbReference type="GO" id="GO:0005737">
    <property type="term" value="C:cytoplasm"/>
    <property type="evidence" value="ECO:0007669"/>
    <property type="project" value="UniProtKB-SubCell"/>
</dbReference>
<comment type="caution">
    <text evidence="17">The sequence shown here is derived from an EMBL/GenBank/DDBJ whole genome shotgun (WGS) entry which is preliminary data.</text>
</comment>
<keyword evidence="9 15" id="KW-0328">Glycosyltransferase</keyword>
<dbReference type="GO" id="GO:0003879">
    <property type="term" value="F:ATP phosphoribosyltransferase activity"/>
    <property type="evidence" value="ECO:0007669"/>
    <property type="project" value="UniProtKB-UniRule"/>
</dbReference>
<dbReference type="FunFam" id="3.40.190.10:FF:000008">
    <property type="entry name" value="ATP phosphoribosyltransferase"/>
    <property type="match status" value="1"/>
</dbReference>
<comment type="subunit">
    <text evidence="15">Heteromultimer composed of HisG and HisZ subunits.</text>
</comment>
<accession>A0A926DE78</accession>
<comment type="domain">
    <text evidence="15">Lacks the C-terminal regulatory region which is replaced by HisZ.</text>
</comment>
<dbReference type="EMBL" id="JACRSP010000002">
    <property type="protein sequence ID" value="MBC8536201.1"/>
    <property type="molecule type" value="Genomic_DNA"/>
</dbReference>
<evidence type="ECO:0000256" key="13">
    <source>
        <dbReference type="ARBA" id="ARBA00023102"/>
    </source>
</evidence>
<keyword evidence="11 15" id="KW-0547">Nucleotide-binding</keyword>
<dbReference type="PANTHER" id="PTHR21403:SF8">
    <property type="entry name" value="ATP PHOSPHORIBOSYLTRANSFERASE"/>
    <property type="match status" value="1"/>
</dbReference>
<evidence type="ECO:0000256" key="2">
    <source>
        <dbReference type="ARBA" id="ARBA00004496"/>
    </source>
</evidence>
<comment type="catalytic activity">
    <reaction evidence="1 15">
        <text>1-(5-phospho-beta-D-ribosyl)-ATP + diphosphate = 5-phospho-alpha-D-ribose 1-diphosphate + ATP</text>
        <dbReference type="Rhea" id="RHEA:18473"/>
        <dbReference type="ChEBI" id="CHEBI:30616"/>
        <dbReference type="ChEBI" id="CHEBI:33019"/>
        <dbReference type="ChEBI" id="CHEBI:58017"/>
        <dbReference type="ChEBI" id="CHEBI:73183"/>
        <dbReference type="EC" id="2.4.2.17"/>
    </reaction>
</comment>
<dbReference type="InterPro" id="IPR024893">
    <property type="entry name" value="ATP_PRibTrfase_HisG_short"/>
</dbReference>
<evidence type="ECO:0000256" key="4">
    <source>
        <dbReference type="ARBA" id="ARBA00009489"/>
    </source>
</evidence>
<keyword evidence="12 15" id="KW-0067">ATP-binding</keyword>
<evidence type="ECO:0000256" key="8">
    <source>
        <dbReference type="ARBA" id="ARBA00022605"/>
    </source>
</evidence>
<evidence type="ECO:0000256" key="5">
    <source>
        <dbReference type="ARBA" id="ARBA00011946"/>
    </source>
</evidence>
<evidence type="ECO:0000256" key="1">
    <source>
        <dbReference type="ARBA" id="ARBA00000915"/>
    </source>
</evidence>
<dbReference type="EC" id="2.4.2.17" evidence="5 15"/>
<evidence type="ECO:0000256" key="12">
    <source>
        <dbReference type="ARBA" id="ARBA00022840"/>
    </source>
</evidence>
<evidence type="ECO:0000259" key="16">
    <source>
        <dbReference type="Pfam" id="PF01634"/>
    </source>
</evidence>
<dbReference type="RefSeq" id="WP_249299952.1">
    <property type="nucleotide sequence ID" value="NZ_JACRSP010000002.1"/>
</dbReference>
<gene>
    <name evidence="15" type="primary">hisG</name>
    <name evidence="17" type="ORF">H8695_05780</name>
</gene>
<keyword evidence="13 15" id="KW-0368">Histidine biosynthesis</keyword>
<reference evidence="17" key="1">
    <citation type="submission" date="2020-08" db="EMBL/GenBank/DDBJ databases">
        <title>Genome public.</title>
        <authorList>
            <person name="Liu C."/>
            <person name="Sun Q."/>
        </authorList>
    </citation>
    <scope>NUCLEOTIDE SEQUENCE</scope>
    <source>
        <strain evidence="17">BX7</strain>
    </source>
</reference>
<dbReference type="Proteomes" id="UP000620366">
    <property type="component" value="Unassembled WGS sequence"/>
</dbReference>
<evidence type="ECO:0000313" key="17">
    <source>
        <dbReference type="EMBL" id="MBC8536201.1"/>
    </source>
</evidence>
<sequence>MQLIRIALTKGRLEEQTARLLERAGMDLAALREKGRRLIIPLPGGCFELVLAKAADVLTYVERGVCDVGVVGRDTILEHGGSFYEVLDLRLGTCRFAVAGLPGTDLSAGHEKKVIASKYPNVAAAHFRQRGIDAEIIKIEGSVELAPLLHLAHAIVDIVESGRTLRENGLAVLEELMPVSARMIVNTTAMKLKKHEIGALIDSVARAVEEDI</sequence>
<dbReference type="GO" id="GO:0005524">
    <property type="term" value="F:ATP binding"/>
    <property type="evidence" value="ECO:0007669"/>
    <property type="project" value="UniProtKB-KW"/>
</dbReference>
<keyword evidence="10 15" id="KW-0808">Transferase</keyword>